<feature type="transmembrane region" description="Helical" evidence="1">
    <location>
        <begin position="74"/>
        <end position="93"/>
    </location>
</feature>
<dbReference type="OrthoDB" id="10006497at2"/>
<feature type="transmembrane region" description="Helical" evidence="1">
    <location>
        <begin position="20"/>
        <end position="40"/>
    </location>
</feature>
<evidence type="ECO:0000313" key="3">
    <source>
        <dbReference type="Proteomes" id="UP000469430"/>
    </source>
</evidence>
<gene>
    <name evidence="2" type="ORF">GRI97_17255</name>
</gene>
<keyword evidence="3" id="KW-1185">Reference proteome</keyword>
<protein>
    <recommendedName>
        <fullName evidence="4">Iron transporter</fullName>
    </recommendedName>
</protein>
<sequence>MGKAGVRLRVAARVLAATLGAYGVTAGGAALGAVLLVATAQQSRSDAVVAAGMASYLLYTFLMLWSFAERRLGLVWLVLLLGTLATHGLAVAIERTLPISGAGS</sequence>
<dbReference type="EMBL" id="WTYJ01000004">
    <property type="protein sequence ID" value="MXP00741.1"/>
    <property type="molecule type" value="Genomic_DNA"/>
</dbReference>
<keyword evidence="1" id="KW-1133">Transmembrane helix</keyword>
<evidence type="ECO:0000313" key="2">
    <source>
        <dbReference type="EMBL" id="MXP00741.1"/>
    </source>
</evidence>
<proteinExistence type="predicted"/>
<keyword evidence="1" id="KW-0472">Membrane</keyword>
<accession>A0A6I4TZI9</accession>
<organism evidence="2 3">
    <name type="scientific">Croceibacterium xixiisoli</name>
    <dbReference type="NCBI Taxonomy" id="1476466"/>
    <lineage>
        <taxon>Bacteria</taxon>
        <taxon>Pseudomonadati</taxon>
        <taxon>Pseudomonadota</taxon>
        <taxon>Alphaproteobacteria</taxon>
        <taxon>Sphingomonadales</taxon>
        <taxon>Erythrobacteraceae</taxon>
        <taxon>Croceibacterium</taxon>
    </lineage>
</organism>
<dbReference type="AlphaFoldDB" id="A0A6I4TZI9"/>
<evidence type="ECO:0000256" key="1">
    <source>
        <dbReference type="SAM" id="Phobius"/>
    </source>
</evidence>
<name>A0A6I4TZI9_9SPHN</name>
<comment type="caution">
    <text evidence="2">The sequence shown here is derived from an EMBL/GenBank/DDBJ whole genome shotgun (WGS) entry which is preliminary data.</text>
</comment>
<dbReference type="RefSeq" id="WP_161392458.1">
    <property type="nucleotide sequence ID" value="NZ_JBHSCP010000003.1"/>
</dbReference>
<keyword evidence="1" id="KW-0812">Transmembrane</keyword>
<dbReference type="Proteomes" id="UP000469430">
    <property type="component" value="Unassembled WGS sequence"/>
</dbReference>
<evidence type="ECO:0008006" key="4">
    <source>
        <dbReference type="Google" id="ProtNLM"/>
    </source>
</evidence>
<feature type="transmembrane region" description="Helical" evidence="1">
    <location>
        <begin position="47"/>
        <end position="68"/>
    </location>
</feature>
<reference evidence="2 3" key="1">
    <citation type="submission" date="2019-12" db="EMBL/GenBank/DDBJ databases">
        <title>Genomic-based taxomic classification of the family Erythrobacteraceae.</title>
        <authorList>
            <person name="Xu L."/>
        </authorList>
    </citation>
    <scope>NUCLEOTIDE SEQUENCE [LARGE SCALE GENOMIC DNA]</scope>
    <source>
        <strain evidence="2 3">S36</strain>
    </source>
</reference>